<name>A0A3B0CJ30_9BACL</name>
<sequence length="179" mass="19499">MKTLYRVLIASILCIGVASALSIVLKLDAATGLGKTETPAFRADSPLVLSDRNLVDIVAKLTLHLDIASVEWNNTILSVDLRSKPDDAAMEPIYDDLYDIASLGFAGTKNVKQILVRVMEPPATGVGAPQLLLAMDAKRSDLGGGTPEAALQRKGTKEQFLSSHFSLTYTHKWLDRHRR</sequence>
<proteinExistence type="predicted"/>
<dbReference type="Proteomes" id="UP000282311">
    <property type="component" value="Unassembled WGS sequence"/>
</dbReference>
<comment type="caution">
    <text evidence="1">The sequence shown here is derived from an EMBL/GenBank/DDBJ whole genome shotgun (WGS) entry which is preliminary data.</text>
</comment>
<reference evidence="1 2" key="1">
    <citation type="journal article" date="2007" name="Int. J. Syst. Evol. Microbiol.">
        <title>Paenibacillus ginsengarvi sp. nov., isolated from soil from ginseng cultivation.</title>
        <authorList>
            <person name="Yoon M.H."/>
            <person name="Ten L.N."/>
            <person name="Im W.T."/>
        </authorList>
    </citation>
    <scope>NUCLEOTIDE SEQUENCE [LARGE SCALE GENOMIC DNA]</scope>
    <source>
        <strain evidence="1 2">KCTC 13059</strain>
    </source>
</reference>
<accession>A0A3B0CJ30</accession>
<dbReference type="OrthoDB" id="2597874at2"/>
<dbReference type="RefSeq" id="WP_120747327.1">
    <property type="nucleotide sequence ID" value="NZ_RBAH01000007.1"/>
</dbReference>
<evidence type="ECO:0000313" key="1">
    <source>
        <dbReference type="EMBL" id="RKN84584.1"/>
    </source>
</evidence>
<gene>
    <name evidence="1" type="ORF">D7M11_11330</name>
</gene>
<dbReference type="AlphaFoldDB" id="A0A3B0CJ30"/>
<keyword evidence="2" id="KW-1185">Reference proteome</keyword>
<dbReference type="EMBL" id="RBAH01000007">
    <property type="protein sequence ID" value="RKN84584.1"/>
    <property type="molecule type" value="Genomic_DNA"/>
</dbReference>
<protein>
    <submittedName>
        <fullName evidence="1">Uncharacterized protein</fullName>
    </submittedName>
</protein>
<evidence type="ECO:0000313" key="2">
    <source>
        <dbReference type="Proteomes" id="UP000282311"/>
    </source>
</evidence>
<organism evidence="1 2">
    <name type="scientific">Paenibacillus ginsengarvi</name>
    <dbReference type="NCBI Taxonomy" id="400777"/>
    <lineage>
        <taxon>Bacteria</taxon>
        <taxon>Bacillati</taxon>
        <taxon>Bacillota</taxon>
        <taxon>Bacilli</taxon>
        <taxon>Bacillales</taxon>
        <taxon>Paenibacillaceae</taxon>
        <taxon>Paenibacillus</taxon>
    </lineage>
</organism>